<dbReference type="Gene3D" id="3.40.50.1000">
    <property type="entry name" value="HAD superfamily/HAD-like"/>
    <property type="match status" value="1"/>
</dbReference>
<name>A0A2Z6UNF9_MICAE</name>
<accession>A0A2Z6UNF9</accession>
<dbReference type="PANTHER" id="PTHR46521:SF4">
    <property type="entry name" value="SUCROSE-PHOSPHATASE 2-RELATED"/>
    <property type="match status" value="1"/>
</dbReference>
<keyword evidence="5 8" id="KW-0378">Hydrolase</keyword>
<dbReference type="NCBIfam" id="TIGR01482">
    <property type="entry name" value="SPP-subfamily"/>
    <property type="match status" value="1"/>
</dbReference>
<comment type="caution">
    <text evidence="8">The sequence shown here is derived from an EMBL/GenBank/DDBJ whole genome shotgun (WGS) entry which is preliminary data.</text>
</comment>
<reference evidence="8 9" key="1">
    <citation type="journal article" date="2018" name="Front. Microbiol.">
        <title>Adaptation of the Freshwater Bloom-Forming Cyanobacterium Microcystis aeruginosa to Brackish Water Is Driven by Recent Horizontal Transfer of Sucrose Genes.</title>
        <authorList>
            <person name="Tanabe Y."/>
            <person name="Hodoki Y."/>
            <person name="Sano T."/>
            <person name="Tada K."/>
            <person name="Watanabe M.M."/>
        </authorList>
    </citation>
    <scope>NUCLEOTIDE SEQUENCE [LARGE SCALE GENOMIC DNA]</scope>
    <source>
        <strain evidence="8 9">Sj</strain>
    </source>
</reference>
<dbReference type="GO" id="GO:0005986">
    <property type="term" value="P:sucrose biosynthetic process"/>
    <property type="evidence" value="ECO:0007669"/>
    <property type="project" value="UniProtKB-UniPathway"/>
</dbReference>
<dbReference type="EMBL" id="BDSG01000065">
    <property type="protein sequence ID" value="GBL11205.1"/>
    <property type="molecule type" value="Genomic_DNA"/>
</dbReference>
<dbReference type="InterPro" id="IPR006380">
    <property type="entry name" value="SPP-like_dom"/>
</dbReference>
<comment type="similarity">
    <text evidence="3">Belongs to the sucrose phosphatase family.</text>
</comment>
<evidence type="ECO:0000256" key="4">
    <source>
        <dbReference type="ARBA" id="ARBA00013112"/>
    </source>
</evidence>
<dbReference type="NCBIfam" id="TIGR01485">
    <property type="entry name" value="SPP_plant-cyano"/>
    <property type="match status" value="1"/>
</dbReference>
<dbReference type="SFLD" id="SFLDG01141">
    <property type="entry name" value="C2.B.1:_Sucrose_Phosphatase_Li"/>
    <property type="match status" value="1"/>
</dbReference>
<dbReference type="NCBIfam" id="TIGR01484">
    <property type="entry name" value="HAD-SF-IIB"/>
    <property type="match status" value="1"/>
</dbReference>
<comment type="catalytic activity">
    <reaction evidence="6">
        <text>sucrose 6(F)-phosphate + H2O = sucrose + phosphate</text>
        <dbReference type="Rhea" id="RHEA:19289"/>
        <dbReference type="ChEBI" id="CHEBI:15377"/>
        <dbReference type="ChEBI" id="CHEBI:17992"/>
        <dbReference type="ChEBI" id="CHEBI:43474"/>
        <dbReference type="ChEBI" id="CHEBI:57723"/>
        <dbReference type="EC" id="3.1.3.24"/>
    </reaction>
</comment>
<dbReference type="GO" id="GO:0050307">
    <property type="term" value="F:sucrose-phosphate phosphatase activity"/>
    <property type="evidence" value="ECO:0007669"/>
    <property type="project" value="UniProtKB-EC"/>
</dbReference>
<proteinExistence type="inferred from homology"/>
<feature type="domain" description="Sucrose phosphatase-like" evidence="7">
    <location>
        <begin position="3"/>
        <end position="241"/>
    </location>
</feature>
<evidence type="ECO:0000313" key="8">
    <source>
        <dbReference type="EMBL" id="GBL11205.1"/>
    </source>
</evidence>
<dbReference type="Proteomes" id="UP000248272">
    <property type="component" value="Unassembled WGS sequence"/>
</dbReference>
<evidence type="ECO:0000256" key="5">
    <source>
        <dbReference type="ARBA" id="ARBA00022801"/>
    </source>
</evidence>
<organism evidence="8 9">
    <name type="scientific">Microcystis aeruginosa Sj</name>
    <dbReference type="NCBI Taxonomy" id="1979544"/>
    <lineage>
        <taxon>Bacteria</taxon>
        <taxon>Bacillati</taxon>
        <taxon>Cyanobacteriota</taxon>
        <taxon>Cyanophyceae</taxon>
        <taxon>Oscillatoriophycideae</taxon>
        <taxon>Chroococcales</taxon>
        <taxon>Microcystaceae</taxon>
        <taxon>Microcystis</taxon>
    </lineage>
</organism>
<sequence length="250" mass="28632">MSKFLLITDLDNTLVGDSLATEGLNRSLMAQRQQFYLVYATGRSYLSARHLQQQAQLLEPDYWITSVGSEIYYRGEVDPQWAQHLCQDWDREAVAAIAQQLPFLLRQPDSEQNRWKVSFRLEERAGIGSLERLERRLQQARLNAQIIFSSGRDVDLLPKQGNKGQAATYLRQYLGVPPEDTLVCGDSGNDISLFQQPARGVIVGNAQPELLQWYYQDNRPWHYLAKSPYAGGIIEALYHFNFLDFANFPS</sequence>
<dbReference type="CDD" id="cd02605">
    <property type="entry name" value="HAD_SPP"/>
    <property type="match status" value="1"/>
</dbReference>
<dbReference type="AlphaFoldDB" id="A0A2Z6UNF9"/>
<dbReference type="InterPro" id="IPR023214">
    <property type="entry name" value="HAD_sf"/>
</dbReference>
<dbReference type="UniPathway" id="UPA00371">
    <property type="reaction ID" value="UER00546"/>
</dbReference>
<dbReference type="Pfam" id="PF05116">
    <property type="entry name" value="S6PP"/>
    <property type="match status" value="1"/>
</dbReference>
<dbReference type="Gene3D" id="3.90.1070.10">
    <property type="match status" value="1"/>
</dbReference>
<dbReference type="InterPro" id="IPR036412">
    <property type="entry name" value="HAD-like_sf"/>
</dbReference>
<evidence type="ECO:0000313" key="9">
    <source>
        <dbReference type="Proteomes" id="UP000248272"/>
    </source>
</evidence>
<evidence type="ECO:0000256" key="6">
    <source>
        <dbReference type="ARBA" id="ARBA00048036"/>
    </source>
</evidence>
<dbReference type="SFLD" id="SFLDS00003">
    <property type="entry name" value="Haloacid_Dehalogenase"/>
    <property type="match status" value="1"/>
</dbReference>
<dbReference type="InterPro" id="IPR006379">
    <property type="entry name" value="HAD-SF_hydro_IIB"/>
</dbReference>
<dbReference type="PANTHER" id="PTHR46521">
    <property type="entry name" value="SUCROSE-PHOSPHATASE 2-RELATED"/>
    <property type="match status" value="1"/>
</dbReference>
<dbReference type="InterPro" id="IPR051518">
    <property type="entry name" value="Sucrose_Phosphatase"/>
</dbReference>
<dbReference type="InterPro" id="IPR012847">
    <property type="entry name" value="Sucrose_phosphatase_pln/cyn"/>
</dbReference>
<evidence type="ECO:0000256" key="1">
    <source>
        <dbReference type="ARBA" id="ARBA00001946"/>
    </source>
</evidence>
<dbReference type="SFLD" id="SFLDG01140">
    <property type="entry name" value="C2.B:_Phosphomannomutase_and_P"/>
    <property type="match status" value="1"/>
</dbReference>
<gene>
    <name evidence="8" type="primary">sppA</name>
    <name evidence="8" type="ORF">MSj_02705</name>
</gene>
<evidence type="ECO:0000259" key="7">
    <source>
        <dbReference type="Pfam" id="PF05116"/>
    </source>
</evidence>
<dbReference type="GO" id="GO:0000287">
    <property type="term" value="F:magnesium ion binding"/>
    <property type="evidence" value="ECO:0007669"/>
    <property type="project" value="InterPro"/>
</dbReference>
<protein>
    <recommendedName>
        <fullName evidence="4">sucrose-phosphate phosphatase</fullName>
        <ecNumber evidence="4">3.1.3.24</ecNumber>
    </recommendedName>
</protein>
<dbReference type="RefSeq" id="WP_002749103.1">
    <property type="nucleotide sequence ID" value="NZ_BDSG01000065.1"/>
</dbReference>
<dbReference type="SUPFAM" id="SSF56784">
    <property type="entry name" value="HAD-like"/>
    <property type="match status" value="1"/>
</dbReference>
<comment type="cofactor">
    <cofactor evidence="1">
        <name>Mg(2+)</name>
        <dbReference type="ChEBI" id="CHEBI:18420"/>
    </cofactor>
</comment>
<comment type="pathway">
    <text evidence="2">Glycan biosynthesis; sucrose biosynthesis; sucrose from D-fructose 6-phosphate and UDP-alpha-D-glucose: step 2/2.</text>
</comment>
<dbReference type="EC" id="3.1.3.24" evidence="4"/>
<evidence type="ECO:0000256" key="2">
    <source>
        <dbReference type="ARBA" id="ARBA00005070"/>
    </source>
</evidence>
<evidence type="ECO:0000256" key="3">
    <source>
        <dbReference type="ARBA" id="ARBA00007211"/>
    </source>
</evidence>